<proteinExistence type="predicted"/>
<dbReference type="RefSeq" id="WP_121160286.1">
    <property type="nucleotide sequence ID" value="NZ_RBKT01000001.1"/>
</dbReference>
<gene>
    <name evidence="1" type="ORF">BDK92_6696</name>
</gene>
<dbReference type="EMBL" id="RBKT01000001">
    <property type="protein sequence ID" value="RKR92258.1"/>
    <property type="molecule type" value="Genomic_DNA"/>
</dbReference>
<sequence>MSNQSVSVVHFGIGDDGEVAEEVAEALRSHGFSARALKAQANRGDAGSFALIVLLAVPVHGFLSALGESLGAATGEALHALFGRILTRLGGGRSERPVIVIRDATRGIDAEISAGLPPEAFEKLRELATEDPVKLRYDPVAGAWMAVGR</sequence>
<evidence type="ECO:0000313" key="2">
    <source>
        <dbReference type="Proteomes" id="UP000277671"/>
    </source>
</evidence>
<dbReference type="OrthoDB" id="4249122at2"/>
<accession>A0A495JUN6</accession>
<dbReference type="Proteomes" id="UP000277671">
    <property type="component" value="Unassembled WGS sequence"/>
</dbReference>
<reference evidence="1 2" key="1">
    <citation type="submission" date="2018-10" db="EMBL/GenBank/DDBJ databases">
        <title>Sequencing the genomes of 1000 actinobacteria strains.</title>
        <authorList>
            <person name="Klenk H.-P."/>
        </authorList>
    </citation>
    <scope>NUCLEOTIDE SEQUENCE [LARGE SCALE GENOMIC DNA]</scope>
    <source>
        <strain evidence="1 2">DSM 45175</strain>
    </source>
</reference>
<dbReference type="AlphaFoldDB" id="A0A495JUN6"/>
<organism evidence="1 2">
    <name type="scientific">Micromonospora pisi</name>
    <dbReference type="NCBI Taxonomy" id="589240"/>
    <lineage>
        <taxon>Bacteria</taxon>
        <taxon>Bacillati</taxon>
        <taxon>Actinomycetota</taxon>
        <taxon>Actinomycetes</taxon>
        <taxon>Micromonosporales</taxon>
        <taxon>Micromonosporaceae</taxon>
        <taxon>Micromonospora</taxon>
    </lineage>
</organism>
<evidence type="ECO:0000313" key="1">
    <source>
        <dbReference type="EMBL" id="RKR92258.1"/>
    </source>
</evidence>
<comment type="caution">
    <text evidence="1">The sequence shown here is derived from an EMBL/GenBank/DDBJ whole genome shotgun (WGS) entry which is preliminary data.</text>
</comment>
<protein>
    <submittedName>
        <fullName evidence="1">Uncharacterized protein</fullName>
    </submittedName>
</protein>
<name>A0A495JUN6_9ACTN</name>
<keyword evidence="2" id="KW-1185">Reference proteome</keyword>